<dbReference type="EMBL" id="SRYX01000015">
    <property type="protein sequence ID" value="TGY38950.1"/>
    <property type="molecule type" value="Genomic_DNA"/>
</dbReference>
<keyword evidence="1" id="KW-0732">Signal</keyword>
<feature type="chain" id="PRO_5020514947" evidence="1">
    <location>
        <begin position="32"/>
        <end position="1079"/>
    </location>
</feature>
<gene>
    <name evidence="2" type="ORF">E5353_05795</name>
</gene>
<feature type="signal peptide" evidence="1">
    <location>
        <begin position="1"/>
        <end position="31"/>
    </location>
</feature>
<proteinExistence type="predicted"/>
<reference evidence="2 3" key="1">
    <citation type="submission" date="2019-04" db="EMBL/GenBank/DDBJ databases">
        <title>Microbes associate with the intestines of laboratory mice.</title>
        <authorList>
            <person name="Navarre W."/>
            <person name="Wong E."/>
            <person name="Huang K."/>
            <person name="Tropini C."/>
            <person name="Ng K."/>
            <person name="Yu B."/>
        </authorList>
    </citation>
    <scope>NUCLEOTIDE SEQUENCE [LARGE SCALE GENOMIC DNA]</scope>
    <source>
        <strain evidence="2 3">NM63_1-25</strain>
    </source>
</reference>
<comment type="caution">
    <text evidence="2">The sequence shown here is derived from an EMBL/GenBank/DDBJ whole genome shotgun (WGS) entry which is preliminary data.</text>
</comment>
<name>A0A4V3RK91_9BACE</name>
<dbReference type="Proteomes" id="UP000309566">
    <property type="component" value="Unassembled WGS sequence"/>
</dbReference>
<evidence type="ECO:0000313" key="3">
    <source>
        <dbReference type="Proteomes" id="UP000309566"/>
    </source>
</evidence>
<evidence type="ECO:0000256" key="1">
    <source>
        <dbReference type="SAM" id="SignalP"/>
    </source>
</evidence>
<dbReference type="InterPro" id="IPR042278">
    <property type="entry name" value="Mfa-like_1_N"/>
</dbReference>
<dbReference type="AlphaFoldDB" id="A0A4V3RK91"/>
<protein>
    <submittedName>
        <fullName evidence="2">Fimbrillin family protein</fullName>
    </submittedName>
</protein>
<dbReference type="Gene3D" id="2.60.40.2620">
    <property type="entry name" value="Fimbrillin-like"/>
    <property type="match status" value="1"/>
</dbReference>
<dbReference type="CDD" id="cd13121">
    <property type="entry name" value="BF2867_like_C"/>
    <property type="match status" value="1"/>
</dbReference>
<dbReference type="InterPro" id="IPR025049">
    <property type="entry name" value="Mfa-like_1"/>
</dbReference>
<sequence>MRHSCLFRPVSRLLGSILIYMAVTCSVSSCTDDTFNKYQQENTGLLTFDVKVPGNWTNGLSRAATDISIKRMSQSAHAEPLYLVTEISEVAADAAASDAAAKEAATRGSMVNSTDDFHTNFGLSAICYTGAWPEEEPTDWGTDFAHNLKVTKDGTSWKLEKEKQLNWLGTGRIRFFAYSPYSAIDENGIIHSGTNKKGIPTLTYTVPTDVKKQQDLMTAMEDCSGGKGGAVNLNFKHALTAVTIKTGSAMLEGKITKVSFKGVYGAGTHQIGSDQWTTTGEPKEFSVGDLNIDLKKETPNEPTTKDENNADATAVNDGGIVDYAKPGTEIIDGDLTFLMIPQTLPKDATLEIKYQDKLTNTSRTLTAKLGEKGEKWPMGKKVAYSISSTGIIVGSPTIELKIDHHNIWMNGIEPSAAEQNAYLPVSGYLRDVQLAAYTKVTQAEEATKIINFSSSVEIEYSIDGGNTWTLTTKDTDGWLPAPQTKADISALANGDDPIPYVSGSILLPAQTSFQELRDKAAQHTDYGAFKLEMIGNNSSLNGYHDLVANNPVAKESANCYVINQPGYYKFPTWYGNTYHNSDNSAYTYKGSTSTLDRYILRNFVGHNDRAIDGTQPIPDIKDAVLVWQDSPDLVTDIKYENDWVYFYMPKEAFNQGNSVIAVRNEKGVILWSWHIWATYCDLNKYQDSKAANEKGRNFQFLRSNLGYCDPHQGNEQRTIKIRFYSTMPNGTRQQITNVSVTAGKNPITKGEDGVLTFTQPAIIESMAGDNTYFQWGRKDPMLPGVYNQEIRDKAPLVDGFLPEGDWKYPYTDKGDGTTWVNYTEELDIVNKEFYSTTDYKFHSKECGRSIGESIQMPHLFFIHRRPGVNNATDKAHDKDGTQDYLRRHWHNGENTTQYNQKTIMNFWNSQLDTNGPVGKAESPNDKYVIKTIYDPSPAGYKIPPPTAFSKFAKPNNAPNTTPYGGSMPDKLLTDFKETPTGWEIREQEGGDLFFFPATGVRDMGIHHRAVDYGTFPAHSKLTFIASSGFHNTDNTSSSCLLFSIDGRSEAVTKQQHVGILYSTNNSYGFTLRPIRDHRQ</sequence>
<dbReference type="CDD" id="cd13120">
    <property type="entry name" value="BF2867_like_N"/>
    <property type="match status" value="1"/>
</dbReference>
<organism evidence="2 3">
    <name type="scientific">Bacteroides caecimuris</name>
    <dbReference type="NCBI Taxonomy" id="1796613"/>
    <lineage>
        <taxon>Bacteria</taxon>
        <taxon>Pseudomonadati</taxon>
        <taxon>Bacteroidota</taxon>
        <taxon>Bacteroidia</taxon>
        <taxon>Bacteroidales</taxon>
        <taxon>Bacteroidaceae</taxon>
        <taxon>Bacteroides</taxon>
    </lineage>
</organism>
<evidence type="ECO:0000313" key="2">
    <source>
        <dbReference type="EMBL" id="TGY38950.1"/>
    </source>
</evidence>
<accession>A0A4V3RK91</accession>
<dbReference type="PROSITE" id="PS51257">
    <property type="entry name" value="PROKAR_LIPOPROTEIN"/>
    <property type="match status" value="1"/>
</dbReference>
<dbReference type="Pfam" id="PF13149">
    <property type="entry name" value="Mfa_like_1"/>
    <property type="match status" value="1"/>
</dbReference>